<feature type="transmembrane region" description="Helical" evidence="1">
    <location>
        <begin position="36"/>
        <end position="55"/>
    </location>
</feature>
<dbReference type="Proteomes" id="UP000292858">
    <property type="component" value="Unassembled WGS sequence"/>
</dbReference>
<proteinExistence type="predicted"/>
<comment type="caution">
    <text evidence="2">The sequence shown here is derived from an EMBL/GenBank/DDBJ whole genome shotgun (WGS) entry which is preliminary data.</text>
</comment>
<keyword evidence="1" id="KW-1133">Transmembrane helix</keyword>
<evidence type="ECO:0000313" key="3">
    <source>
        <dbReference type="Proteomes" id="UP000292858"/>
    </source>
</evidence>
<dbReference type="RefSeq" id="WP_130841270.1">
    <property type="nucleotide sequence ID" value="NZ_SIJL01000005.1"/>
</dbReference>
<dbReference type="InterPro" id="IPR021484">
    <property type="entry name" value="DUF3137"/>
</dbReference>
<keyword evidence="1" id="KW-0812">Transmembrane</keyword>
<dbReference type="OrthoDB" id="34071at2"/>
<gene>
    <name evidence="2" type="ORF">ETP66_05180</name>
</gene>
<evidence type="ECO:0000256" key="1">
    <source>
        <dbReference type="SAM" id="Phobius"/>
    </source>
</evidence>
<keyword evidence="3" id="KW-1185">Reference proteome</keyword>
<dbReference type="EMBL" id="SIJL01000005">
    <property type="protein sequence ID" value="TBH20809.1"/>
    <property type="molecule type" value="Genomic_DNA"/>
</dbReference>
<protein>
    <submittedName>
        <fullName evidence="2">DUF3137 domain-containing protein</fullName>
    </submittedName>
</protein>
<evidence type="ECO:0000313" key="2">
    <source>
        <dbReference type="EMBL" id="TBH20809.1"/>
    </source>
</evidence>
<reference evidence="2 3" key="1">
    <citation type="submission" date="2019-02" db="EMBL/GenBank/DDBJ databases">
        <title>Thermus sp. a novel from hot spring.</title>
        <authorList>
            <person name="Zhao Z."/>
        </authorList>
    </citation>
    <scope>NUCLEOTIDE SEQUENCE [LARGE SCALE GENOMIC DNA]</scope>
    <source>
        <strain evidence="2 3">CFH 72773T</strain>
    </source>
</reference>
<organism evidence="2 3">
    <name type="scientific">Thermus thermamylovorans</name>
    <dbReference type="NCBI Taxonomy" id="2509362"/>
    <lineage>
        <taxon>Bacteria</taxon>
        <taxon>Thermotogati</taxon>
        <taxon>Deinococcota</taxon>
        <taxon>Deinococci</taxon>
        <taxon>Thermales</taxon>
        <taxon>Thermaceae</taxon>
        <taxon>Thermus</taxon>
    </lineage>
</organism>
<accession>A0A4Q9B4E0</accession>
<name>A0A4Q9B4E0_9DEIN</name>
<dbReference type="Pfam" id="PF11335">
    <property type="entry name" value="DUF3137"/>
    <property type="match status" value="1"/>
</dbReference>
<sequence>MEVRGEEGKVLEAALQALAPRASALEAERQRGLRRFLLLLGGAALFGLLLLALGGESLWPLFPALLLLLLALGEPWGYAARLKGEAARLLAEGLGLRYEGRGLPLGEVLEAGLLPVPDRYASEDRLHGQVGAFGLDSADVHLLRREVVRTREGTQVRYRTLFQGVFLRLDLPFPAPAEVLVLPRGAAWAPSAGLEALRLESPEFGRRFAAFASDQVGGRVFLTPAVMEGLLRYRERVGVAPRLRLRERRLYAALSGVDRFPLSPWALFRPLDREAWRRKLQRFLQDVELALALAEALRLEERRRRLGLPGEGGASGV</sequence>
<keyword evidence="1" id="KW-0472">Membrane</keyword>
<dbReference type="AlphaFoldDB" id="A0A4Q9B4E0"/>